<reference evidence="2" key="3">
    <citation type="submission" date="2020-12" db="UniProtKB">
        <authorList>
            <consortium name="EnsemblPlants"/>
        </authorList>
    </citation>
    <scope>IDENTIFICATION</scope>
</reference>
<accession>A0A2K1J1M1</accession>
<proteinExistence type="predicted"/>
<sequence>MTDLNDFFDYPTKKEPPFQVDRELPDGLTGCQIQLASPKNKSLTGYLFCGIVNADLETEDALGSDLLVPAGIQHYKTWYAPSPWEAVVRNDDDEHVRSGGWRRCATSCEETEKERMKVSCLRLVEAHCLLLSVLVHGTVVG</sequence>
<dbReference type="InParanoid" id="A0A2K1J1M1"/>
<keyword evidence="3" id="KW-1185">Reference proteome</keyword>
<dbReference type="PaxDb" id="3218-PP1S33_292V6.1"/>
<dbReference type="AlphaFoldDB" id="A0A2K1J1M1"/>
<name>A0A2K1J1M1_PHYPA</name>
<dbReference type="EMBL" id="ABEU02000018">
    <property type="protein sequence ID" value="PNR35425.1"/>
    <property type="molecule type" value="Genomic_DNA"/>
</dbReference>
<reference evidence="1 3" key="1">
    <citation type="journal article" date="2008" name="Science">
        <title>The Physcomitrella genome reveals evolutionary insights into the conquest of land by plants.</title>
        <authorList>
            <person name="Rensing S."/>
            <person name="Lang D."/>
            <person name="Zimmer A."/>
            <person name="Terry A."/>
            <person name="Salamov A."/>
            <person name="Shapiro H."/>
            <person name="Nishiyama T."/>
            <person name="Perroud P.-F."/>
            <person name="Lindquist E."/>
            <person name="Kamisugi Y."/>
            <person name="Tanahashi T."/>
            <person name="Sakakibara K."/>
            <person name="Fujita T."/>
            <person name="Oishi K."/>
            <person name="Shin-I T."/>
            <person name="Kuroki Y."/>
            <person name="Toyoda A."/>
            <person name="Suzuki Y."/>
            <person name="Hashimoto A."/>
            <person name="Yamaguchi K."/>
            <person name="Sugano A."/>
            <person name="Kohara Y."/>
            <person name="Fujiyama A."/>
            <person name="Anterola A."/>
            <person name="Aoki S."/>
            <person name="Ashton N."/>
            <person name="Barbazuk W.B."/>
            <person name="Barker E."/>
            <person name="Bennetzen J."/>
            <person name="Bezanilla M."/>
            <person name="Blankenship R."/>
            <person name="Cho S.H."/>
            <person name="Dutcher S."/>
            <person name="Estelle M."/>
            <person name="Fawcett J.A."/>
            <person name="Gundlach H."/>
            <person name="Hanada K."/>
            <person name="Heyl A."/>
            <person name="Hicks K.A."/>
            <person name="Hugh J."/>
            <person name="Lohr M."/>
            <person name="Mayer K."/>
            <person name="Melkozernov A."/>
            <person name="Murata T."/>
            <person name="Nelson D."/>
            <person name="Pils B."/>
            <person name="Prigge M."/>
            <person name="Reiss B."/>
            <person name="Renner T."/>
            <person name="Rombauts S."/>
            <person name="Rushton P."/>
            <person name="Sanderfoot A."/>
            <person name="Schween G."/>
            <person name="Shiu S.-H."/>
            <person name="Stueber K."/>
            <person name="Theodoulou F.L."/>
            <person name="Tu H."/>
            <person name="Van de Peer Y."/>
            <person name="Verrier P.J."/>
            <person name="Waters E."/>
            <person name="Wood A."/>
            <person name="Yang L."/>
            <person name="Cove D."/>
            <person name="Cuming A."/>
            <person name="Hasebe M."/>
            <person name="Lucas S."/>
            <person name="Mishler D.B."/>
            <person name="Reski R."/>
            <person name="Grigoriev I."/>
            <person name="Quatrano R.S."/>
            <person name="Boore J.L."/>
        </authorList>
    </citation>
    <scope>NUCLEOTIDE SEQUENCE [LARGE SCALE GENOMIC DNA]</scope>
    <source>
        <strain evidence="2 3">cv. Gransden 2004</strain>
    </source>
</reference>
<evidence type="ECO:0000313" key="3">
    <source>
        <dbReference type="Proteomes" id="UP000006727"/>
    </source>
</evidence>
<gene>
    <name evidence="1" type="ORF">PHYPA_023325</name>
</gene>
<evidence type="ECO:0000313" key="1">
    <source>
        <dbReference type="EMBL" id="PNR35425.1"/>
    </source>
</evidence>
<dbReference type="Gramene" id="Pp3c18_19410V3.1">
    <property type="protein sequence ID" value="Pp3c18_19410V3.1"/>
    <property type="gene ID" value="Pp3c18_19410"/>
</dbReference>
<dbReference type="Proteomes" id="UP000006727">
    <property type="component" value="Chromosome 18"/>
</dbReference>
<evidence type="ECO:0000313" key="2">
    <source>
        <dbReference type="EnsemblPlants" id="Pp3c18_19410V3.1"/>
    </source>
</evidence>
<reference evidence="1 3" key="2">
    <citation type="journal article" date="2018" name="Plant J.">
        <title>The Physcomitrella patens chromosome-scale assembly reveals moss genome structure and evolution.</title>
        <authorList>
            <person name="Lang D."/>
            <person name="Ullrich K.K."/>
            <person name="Murat F."/>
            <person name="Fuchs J."/>
            <person name="Jenkins J."/>
            <person name="Haas F.B."/>
            <person name="Piednoel M."/>
            <person name="Gundlach H."/>
            <person name="Van Bel M."/>
            <person name="Meyberg R."/>
            <person name="Vives C."/>
            <person name="Morata J."/>
            <person name="Symeonidi A."/>
            <person name="Hiss M."/>
            <person name="Muchero W."/>
            <person name="Kamisugi Y."/>
            <person name="Saleh O."/>
            <person name="Blanc G."/>
            <person name="Decker E.L."/>
            <person name="van Gessel N."/>
            <person name="Grimwood J."/>
            <person name="Hayes R.D."/>
            <person name="Graham S.W."/>
            <person name="Gunter L.E."/>
            <person name="McDaniel S.F."/>
            <person name="Hoernstein S.N.W."/>
            <person name="Larsson A."/>
            <person name="Li F.W."/>
            <person name="Perroud P.F."/>
            <person name="Phillips J."/>
            <person name="Ranjan P."/>
            <person name="Rokshar D.S."/>
            <person name="Rothfels C.J."/>
            <person name="Schneider L."/>
            <person name="Shu S."/>
            <person name="Stevenson D.W."/>
            <person name="Thummler F."/>
            <person name="Tillich M."/>
            <person name="Villarreal Aguilar J.C."/>
            <person name="Widiez T."/>
            <person name="Wong G.K."/>
            <person name="Wymore A."/>
            <person name="Zhang Y."/>
            <person name="Zimmer A.D."/>
            <person name="Quatrano R.S."/>
            <person name="Mayer K.F.X."/>
            <person name="Goodstein D."/>
            <person name="Casacuberta J.M."/>
            <person name="Vandepoele K."/>
            <person name="Reski R."/>
            <person name="Cuming A.C."/>
            <person name="Tuskan G.A."/>
            <person name="Maumus F."/>
            <person name="Salse J."/>
            <person name="Schmutz J."/>
            <person name="Rensing S.A."/>
        </authorList>
    </citation>
    <scope>NUCLEOTIDE SEQUENCE [LARGE SCALE GENOMIC DNA]</scope>
    <source>
        <strain evidence="2 3">cv. Gransden 2004</strain>
    </source>
</reference>
<dbReference type="EnsemblPlants" id="Pp3c18_19410V3.1">
    <property type="protein sequence ID" value="Pp3c18_19410V3.1"/>
    <property type="gene ID" value="Pp3c18_19410"/>
</dbReference>
<organism evidence="1">
    <name type="scientific">Physcomitrium patens</name>
    <name type="common">Spreading-leaved earth moss</name>
    <name type="synonym">Physcomitrella patens</name>
    <dbReference type="NCBI Taxonomy" id="3218"/>
    <lineage>
        <taxon>Eukaryota</taxon>
        <taxon>Viridiplantae</taxon>
        <taxon>Streptophyta</taxon>
        <taxon>Embryophyta</taxon>
        <taxon>Bryophyta</taxon>
        <taxon>Bryophytina</taxon>
        <taxon>Bryopsida</taxon>
        <taxon>Funariidae</taxon>
        <taxon>Funariales</taxon>
        <taxon>Funariaceae</taxon>
        <taxon>Physcomitrium</taxon>
    </lineage>
</organism>
<protein>
    <submittedName>
        <fullName evidence="1 2">Uncharacterized protein</fullName>
    </submittedName>
</protein>